<dbReference type="EMBL" id="JTDV01000015">
    <property type="protein sequence ID" value="KJD31391.1"/>
    <property type="molecule type" value="Genomic_DNA"/>
</dbReference>
<dbReference type="OrthoDB" id="1453089at2"/>
<organism evidence="2 3">
    <name type="scientific">Neotamlana nanhaiensis</name>
    <dbReference type="NCBI Taxonomy" id="1382798"/>
    <lineage>
        <taxon>Bacteria</taxon>
        <taxon>Pseudomonadati</taxon>
        <taxon>Bacteroidota</taxon>
        <taxon>Flavobacteriia</taxon>
        <taxon>Flavobacteriales</taxon>
        <taxon>Flavobacteriaceae</taxon>
        <taxon>Neotamlana</taxon>
    </lineage>
</organism>
<proteinExistence type="predicted"/>
<keyword evidence="3" id="KW-1185">Reference proteome</keyword>
<feature type="transmembrane region" description="Helical" evidence="1">
    <location>
        <begin position="6"/>
        <end position="26"/>
    </location>
</feature>
<dbReference type="PATRIC" id="fig|1382798.3.peg.1541"/>
<dbReference type="STRING" id="1382798.PK35_14875"/>
<keyword evidence="1" id="KW-0472">Membrane</keyword>
<accession>A0A0D7VX25</accession>
<evidence type="ECO:0000256" key="1">
    <source>
        <dbReference type="SAM" id="Phobius"/>
    </source>
</evidence>
<reference evidence="2 3" key="1">
    <citation type="journal article" date="2015" name="Antonie Van Leeuwenhoek">
        <title>Tamlana nanhaiensis sp. nov., isolated from surface seawater collected from the South China Sea.</title>
        <authorList>
            <person name="Liu X."/>
            <person name="Lai Q."/>
            <person name="Du Y."/>
            <person name="Li G."/>
            <person name="Sun F."/>
            <person name="Shao Z."/>
        </authorList>
    </citation>
    <scope>NUCLEOTIDE SEQUENCE [LARGE SCALE GENOMIC DNA]</scope>
    <source>
        <strain evidence="2 3">FHC16</strain>
    </source>
</reference>
<gene>
    <name evidence="2" type="ORF">PK35_14875</name>
</gene>
<comment type="caution">
    <text evidence="2">The sequence shown here is derived from an EMBL/GenBank/DDBJ whole genome shotgun (WGS) entry which is preliminary data.</text>
</comment>
<protein>
    <submittedName>
        <fullName evidence="2">Uncharacterized protein</fullName>
    </submittedName>
</protein>
<keyword evidence="1" id="KW-1133">Transmembrane helix</keyword>
<sequence>MENGYVILGIVALLFLSMYGYSYWSVFKEKIIQKRAHEEQLKKQEIRRQRRLKNQALIDAKVNAFNKRKAEIKHELSMLNRLKEQQKVS</sequence>
<evidence type="ECO:0000313" key="3">
    <source>
        <dbReference type="Proteomes" id="UP000032361"/>
    </source>
</evidence>
<evidence type="ECO:0000313" key="2">
    <source>
        <dbReference type="EMBL" id="KJD31391.1"/>
    </source>
</evidence>
<dbReference type="Proteomes" id="UP000032361">
    <property type="component" value="Unassembled WGS sequence"/>
</dbReference>
<dbReference type="RefSeq" id="WP_044627363.1">
    <property type="nucleotide sequence ID" value="NZ_JTDV01000015.1"/>
</dbReference>
<keyword evidence="1" id="KW-0812">Transmembrane</keyword>
<name>A0A0D7VX25_9FLAO</name>
<dbReference type="AlphaFoldDB" id="A0A0D7VX25"/>